<gene>
    <name evidence="7 9" type="primary">hemH</name>
    <name evidence="9" type="ORF">WJU16_19990</name>
</gene>
<dbReference type="RefSeq" id="WP_341835178.1">
    <property type="nucleotide sequence ID" value="NZ_CP149822.1"/>
</dbReference>
<comment type="catalytic activity">
    <reaction evidence="7">
        <text>heme b + 2 H(+) = protoporphyrin IX + Fe(2+)</text>
        <dbReference type="Rhea" id="RHEA:22584"/>
        <dbReference type="ChEBI" id="CHEBI:15378"/>
        <dbReference type="ChEBI" id="CHEBI:29033"/>
        <dbReference type="ChEBI" id="CHEBI:57306"/>
        <dbReference type="ChEBI" id="CHEBI:60344"/>
        <dbReference type="EC" id="4.98.1.1"/>
    </reaction>
</comment>
<dbReference type="CDD" id="cd00419">
    <property type="entry name" value="Ferrochelatase_C"/>
    <property type="match status" value="1"/>
</dbReference>
<keyword evidence="7" id="KW-0479">Metal-binding</keyword>
<dbReference type="InterPro" id="IPR033659">
    <property type="entry name" value="Ferrochelatase_N"/>
</dbReference>
<protein>
    <recommendedName>
        <fullName evidence="7">Ferrochelatase</fullName>
        <ecNumber evidence="7">4.98.1.1</ecNumber>
    </recommendedName>
    <alternativeName>
        <fullName evidence="7">Heme synthase</fullName>
    </alternativeName>
    <alternativeName>
        <fullName evidence="7">Protoheme ferro-lyase</fullName>
    </alternativeName>
</protein>
<feature type="binding site" evidence="7">
    <location>
        <position position="194"/>
    </location>
    <ligand>
        <name>Fe(2+)</name>
        <dbReference type="ChEBI" id="CHEBI:29033"/>
    </ligand>
</feature>
<evidence type="ECO:0000256" key="4">
    <source>
        <dbReference type="ARBA" id="ARBA00023239"/>
    </source>
</evidence>
<dbReference type="EMBL" id="CP149822">
    <property type="protein sequence ID" value="WZN40253.1"/>
    <property type="molecule type" value="Genomic_DNA"/>
</dbReference>
<comment type="similarity">
    <text evidence="1 7 8">Belongs to the ferrochelatase family.</text>
</comment>
<dbReference type="InterPro" id="IPR001015">
    <property type="entry name" value="Ferrochelatase"/>
</dbReference>
<keyword evidence="2 7" id="KW-0408">Iron</keyword>
<name>A0ABZ2YL07_9BACT</name>
<feature type="binding site" evidence="7">
    <location>
        <position position="297"/>
    </location>
    <ligand>
        <name>Fe(2+)</name>
        <dbReference type="ChEBI" id="CHEBI:29033"/>
    </ligand>
</feature>
<dbReference type="PANTHER" id="PTHR11108">
    <property type="entry name" value="FERROCHELATASE"/>
    <property type="match status" value="1"/>
</dbReference>
<dbReference type="NCBIfam" id="TIGR00109">
    <property type="entry name" value="hemH"/>
    <property type="match status" value="1"/>
</dbReference>
<dbReference type="Proteomes" id="UP001485459">
    <property type="component" value="Chromosome"/>
</dbReference>
<keyword evidence="3 7" id="KW-0350">Heme biosynthesis</keyword>
<comment type="function">
    <text evidence="7">Catalyzes the ferrous insertion into protoporphyrin IX.</text>
</comment>
<evidence type="ECO:0000256" key="1">
    <source>
        <dbReference type="ARBA" id="ARBA00007718"/>
    </source>
</evidence>
<evidence type="ECO:0000256" key="8">
    <source>
        <dbReference type="RuleBase" id="RU004185"/>
    </source>
</evidence>
<dbReference type="SUPFAM" id="SSF53800">
    <property type="entry name" value="Chelatase"/>
    <property type="match status" value="1"/>
</dbReference>
<evidence type="ECO:0000256" key="3">
    <source>
        <dbReference type="ARBA" id="ARBA00023133"/>
    </source>
</evidence>
<keyword evidence="10" id="KW-1185">Reference proteome</keyword>
<dbReference type="InterPro" id="IPR033644">
    <property type="entry name" value="Ferrochelatase_C"/>
</dbReference>
<comment type="catalytic activity">
    <reaction evidence="6">
        <text>Fe-coproporphyrin III + 2 H(+) = coproporphyrin III + Fe(2+)</text>
        <dbReference type="Rhea" id="RHEA:49572"/>
        <dbReference type="ChEBI" id="CHEBI:15378"/>
        <dbReference type="ChEBI" id="CHEBI:29033"/>
        <dbReference type="ChEBI" id="CHEBI:68438"/>
        <dbReference type="ChEBI" id="CHEBI:131725"/>
        <dbReference type="EC" id="4.99.1.9"/>
    </reaction>
    <physiologicalReaction direction="right-to-left" evidence="6">
        <dbReference type="Rhea" id="RHEA:49574"/>
    </physiologicalReaction>
</comment>
<organism evidence="9 10">
    <name type="scientific">Chitinophaga pollutisoli</name>
    <dbReference type="NCBI Taxonomy" id="3133966"/>
    <lineage>
        <taxon>Bacteria</taxon>
        <taxon>Pseudomonadati</taxon>
        <taxon>Bacteroidota</taxon>
        <taxon>Chitinophagia</taxon>
        <taxon>Chitinophagales</taxon>
        <taxon>Chitinophagaceae</taxon>
        <taxon>Chitinophaga</taxon>
    </lineage>
</organism>
<evidence type="ECO:0000256" key="7">
    <source>
        <dbReference type="HAMAP-Rule" id="MF_00323"/>
    </source>
</evidence>
<evidence type="ECO:0000256" key="2">
    <source>
        <dbReference type="ARBA" id="ARBA00023004"/>
    </source>
</evidence>
<dbReference type="EC" id="4.98.1.1" evidence="7"/>
<keyword evidence="7" id="KW-0963">Cytoplasm</keyword>
<dbReference type="Gene3D" id="3.40.50.1400">
    <property type="match status" value="2"/>
</dbReference>
<evidence type="ECO:0000256" key="6">
    <source>
        <dbReference type="ARBA" id="ARBA00024536"/>
    </source>
</evidence>
<sequence length="347" mass="39856">MVATSDTAIVLMNLGSPDSTAVPDVKKYLLEFLMDKRVIDYPWLMRKLLVGGVIVPKRAEKSAEAYKSIWWEEGSPLIVLTKQLQKALQHDMEMPVEIMMRYGNPSPEFTFDKLVKEHPGLKNVVLVPLYPHYAMSSFETAAEYAKEIYRKKRYPFALKVIEPFYRHPDYIHALAESMRPYVEQEFDHLLFSYHGVPVRHIRKGDVTGSHCLKVNDCCHVDSKAHKQCYRHQVTVTAELVAKELGIPREKWSLCFQSRLGREEWIRPYTDERLRALPGEGVKKLLVVCPAFVSDCLETLEEIAVEGKHTFIESGGDSFTMIPCVNTHPEWVKTLGILCREKMDAVMV</sequence>
<reference evidence="10" key="1">
    <citation type="submission" date="2024-03" db="EMBL/GenBank/DDBJ databases">
        <title>Chitinophaga horti sp. nov., isolated from garden soil.</title>
        <authorList>
            <person name="Lee D.S."/>
            <person name="Han D.M."/>
            <person name="Baek J.H."/>
            <person name="Choi D.G."/>
            <person name="Jeon J.H."/>
            <person name="Jeon C.O."/>
        </authorList>
    </citation>
    <scope>NUCLEOTIDE SEQUENCE [LARGE SCALE GENOMIC DNA]</scope>
    <source>
        <strain evidence="10">GPA1</strain>
    </source>
</reference>
<accession>A0ABZ2YL07</accession>
<comment type="subcellular location">
    <subcellularLocation>
        <location evidence="7">Cytoplasm</location>
    </subcellularLocation>
</comment>
<evidence type="ECO:0000313" key="9">
    <source>
        <dbReference type="EMBL" id="WZN40253.1"/>
    </source>
</evidence>
<proteinExistence type="inferred from homology"/>
<evidence type="ECO:0000256" key="5">
    <source>
        <dbReference type="ARBA" id="ARBA00023244"/>
    </source>
</evidence>
<dbReference type="PANTHER" id="PTHR11108:SF1">
    <property type="entry name" value="FERROCHELATASE, MITOCHONDRIAL"/>
    <property type="match status" value="1"/>
</dbReference>
<keyword evidence="4 7" id="KW-0456">Lyase</keyword>
<evidence type="ECO:0000313" key="10">
    <source>
        <dbReference type="Proteomes" id="UP001485459"/>
    </source>
</evidence>
<dbReference type="CDD" id="cd03411">
    <property type="entry name" value="Ferrochelatase_N"/>
    <property type="match status" value="1"/>
</dbReference>
<keyword evidence="5 7" id="KW-0627">Porphyrin biosynthesis</keyword>
<dbReference type="HAMAP" id="MF_00323">
    <property type="entry name" value="Ferrochelatase"/>
    <property type="match status" value="1"/>
</dbReference>
<comment type="pathway">
    <text evidence="7">Porphyrin-containing compound metabolism; protoheme biosynthesis; protoheme from protoporphyrin-IX: step 1/1.</text>
</comment>
<dbReference type="Pfam" id="PF00762">
    <property type="entry name" value="Ferrochelatase"/>
    <property type="match status" value="1"/>
</dbReference>